<dbReference type="PANTHER" id="PTHR22847:SF637">
    <property type="entry name" value="WD REPEAT DOMAIN 5B"/>
    <property type="match status" value="1"/>
</dbReference>
<dbReference type="InterPro" id="IPR019775">
    <property type="entry name" value="WD40_repeat_CS"/>
</dbReference>
<dbReference type="InterPro" id="IPR001680">
    <property type="entry name" value="WD40_rpt"/>
</dbReference>
<comment type="caution">
    <text evidence="10">The sequence shown here is derived from an EMBL/GenBank/DDBJ whole genome shotgun (WGS) entry which is preliminary data.</text>
</comment>
<name>A0A9P9AKV5_9HYPO</name>
<keyword evidence="11" id="KW-1185">Reference proteome</keyword>
<dbReference type="PROSITE" id="PS00678">
    <property type="entry name" value="WD_REPEATS_1"/>
    <property type="match status" value="1"/>
</dbReference>
<dbReference type="Gene3D" id="3.40.50.1580">
    <property type="entry name" value="Nucleoside phosphorylase domain"/>
    <property type="match status" value="1"/>
</dbReference>
<evidence type="ECO:0000259" key="8">
    <source>
        <dbReference type="Pfam" id="PF23414"/>
    </source>
</evidence>
<dbReference type="OrthoDB" id="674604at2759"/>
<feature type="repeat" description="WD" evidence="7">
    <location>
        <begin position="1008"/>
        <end position="1049"/>
    </location>
</feature>
<dbReference type="Pfam" id="PF23414">
    <property type="entry name" value="Beta-prop_EML_2"/>
    <property type="match status" value="1"/>
</dbReference>
<reference evidence="10 11" key="1">
    <citation type="journal article" date="2021" name="Nat. Commun.">
        <title>Genetic determinants of endophytism in the Arabidopsis root mycobiome.</title>
        <authorList>
            <person name="Mesny F."/>
            <person name="Miyauchi S."/>
            <person name="Thiergart T."/>
            <person name="Pickel B."/>
            <person name="Atanasova L."/>
            <person name="Karlsson M."/>
            <person name="Huettel B."/>
            <person name="Barry K.W."/>
            <person name="Haridas S."/>
            <person name="Chen C."/>
            <person name="Bauer D."/>
            <person name="Andreopoulos W."/>
            <person name="Pangilinan J."/>
            <person name="LaButti K."/>
            <person name="Riley R."/>
            <person name="Lipzen A."/>
            <person name="Clum A."/>
            <person name="Drula E."/>
            <person name="Henrissat B."/>
            <person name="Kohler A."/>
            <person name="Grigoriev I.V."/>
            <person name="Martin F.M."/>
            <person name="Hacquard S."/>
        </authorList>
    </citation>
    <scope>NUCLEOTIDE SEQUENCE [LARGE SCALE GENOMIC DNA]</scope>
    <source>
        <strain evidence="10 11">MPI-CAGE-CH-0241</strain>
    </source>
</reference>
<feature type="repeat" description="WD" evidence="7">
    <location>
        <begin position="1092"/>
        <end position="1123"/>
    </location>
</feature>
<gene>
    <name evidence="10" type="ORF">B0T10DRAFT_445998</name>
</gene>
<dbReference type="PANTHER" id="PTHR22847">
    <property type="entry name" value="WD40 REPEAT PROTEIN"/>
    <property type="match status" value="1"/>
</dbReference>
<dbReference type="SUPFAM" id="SSF52540">
    <property type="entry name" value="P-loop containing nucleoside triphosphate hydrolases"/>
    <property type="match status" value="1"/>
</dbReference>
<dbReference type="InterPro" id="IPR055442">
    <property type="entry name" value="Beta-prop_EML-like_2nd"/>
</dbReference>
<dbReference type="GO" id="GO:0005634">
    <property type="term" value="C:nucleus"/>
    <property type="evidence" value="ECO:0007669"/>
    <property type="project" value="TreeGrafter"/>
</dbReference>
<evidence type="ECO:0000256" key="1">
    <source>
        <dbReference type="ARBA" id="ARBA00022574"/>
    </source>
</evidence>
<dbReference type="Gene3D" id="3.40.50.300">
    <property type="entry name" value="P-loop containing nucleotide triphosphate hydrolases"/>
    <property type="match status" value="1"/>
</dbReference>
<dbReference type="Proteomes" id="UP000777438">
    <property type="component" value="Unassembled WGS sequence"/>
</dbReference>
<accession>A0A9P9AKV5</accession>
<evidence type="ECO:0000313" key="10">
    <source>
        <dbReference type="EMBL" id="KAH6883591.1"/>
    </source>
</evidence>
<dbReference type="InterPro" id="IPR015943">
    <property type="entry name" value="WD40/YVTN_repeat-like_dom_sf"/>
</dbReference>
<dbReference type="InterPro" id="IPR035994">
    <property type="entry name" value="Nucleoside_phosphorylase_sf"/>
</dbReference>
<comment type="function">
    <text evidence="6">Involved in mitochondrial fission. Acts as an adapter protein required to form mitochondrial fission complexes. Formation of these complexes is required to promote constriction and fission of the mitochondrial compartment at a late step in mitochondrial division.</text>
</comment>
<dbReference type="Pfam" id="PF24883">
    <property type="entry name" value="NPHP3_N"/>
    <property type="match status" value="1"/>
</dbReference>
<dbReference type="SMART" id="SM00320">
    <property type="entry name" value="WD40"/>
    <property type="match status" value="6"/>
</dbReference>
<evidence type="ECO:0000256" key="2">
    <source>
        <dbReference type="ARBA" id="ARBA00022737"/>
    </source>
</evidence>
<feature type="repeat" description="WD" evidence="7">
    <location>
        <begin position="1135"/>
        <end position="1176"/>
    </location>
</feature>
<dbReference type="EMBL" id="JAGPYM010000023">
    <property type="protein sequence ID" value="KAH6883591.1"/>
    <property type="molecule type" value="Genomic_DNA"/>
</dbReference>
<evidence type="ECO:0000259" key="9">
    <source>
        <dbReference type="Pfam" id="PF24883"/>
    </source>
</evidence>
<feature type="domain" description="EML-like second beta-propeller" evidence="8">
    <location>
        <begin position="974"/>
        <end position="1130"/>
    </location>
</feature>
<keyword evidence="1 7" id="KW-0853">WD repeat</keyword>
<evidence type="ECO:0000256" key="7">
    <source>
        <dbReference type="PROSITE-ProRule" id="PRU00221"/>
    </source>
</evidence>
<evidence type="ECO:0000256" key="5">
    <source>
        <dbReference type="ARBA" id="ARBA00039789"/>
    </source>
</evidence>
<evidence type="ECO:0000313" key="11">
    <source>
        <dbReference type="Proteomes" id="UP000777438"/>
    </source>
</evidence>
<dbReference type="PROSITE" id="PS50294">
    <property type="entry name" value="WD_REPEATS_REGION"/>
    <property type="match status" value="6"/>
</dbReference>
<dbReference type="PRINTS" id="PR00320">
    <property type="entry name" value="GPROTEINBRPT"/>
</dbReference>
<dbReference type="CDD" id="cd00200">
    <property type="entry name" value="WD40"/>
    <property type="match status" value="1"/>
</dbReference>
<dbReference type="GO" id="GO:0003824">
    <property type="term" value="F:catalytic activity"/>
    <property type="evidence" value="ECO:0007669"/>
    <property type="project" value="InterPro"/>
</dbReference>
<keyword evidence="3" id="KW-0175">Coiled coil</keyword>
<keyword evidence="2" id="KW-0677">Repeat</keyword>
<feature type="repeat" description="WD" evidence="7">
    <location>
        <begin position="967"/>
        <end position="1008"/>
    </location>
</feature>
<organism evidence="10 11">
    <name type="scientific">Thelonectria olida</name>
    <dbReference type="NCBI Taxonomy" id="1576542"/>
    <lineage>
        <taxon>Eukaryota</taxon>
        <taxon>Fungi</taxon>
        <taxon>Dikarya</taxon>
        <taxon>Ascomycota</taxon>
        <taxon>Pezizomycotina</taxon>
        <taxon>Sordariomycetes</taxon>
        <taxon>Hypocreomycetidae</taxon>
        <taxon>Hypocreales</taxon>
        <taxon>Nectriaceae</taxon>
        <taxon>Thelonectria</taxon>
    </lineage>
</organism>
<sequence length="1322" mass="147307">MRTRLERPDLYTIGWIAALPIERAAATALLDDRHDAPEGFDQHQSDGNSYTWGRIGEHNIVITSLPAGVYGTTSAATTASNLINSLPHIRIGLLVGIGGGIAQPNRGRDIRLGDIVVSQPEGTSGGVVQYDLGKAKSNHTWERKGSLDKPPQVLLHALATLQAEYETEPSKIPELLRAMWNSKPHMTGSRNNYTYQGIENDRLFISNYDHVGGNTCDTCQQSQEVKRGQRDTTDPEIHYGVIASGNTLINDAAARDSVLEVAGEQCMCVEMEAAGMMDHFPCLVIRGICDYADSHKNDRWQRYASATAAAFAVELLGFVPTRQLEATRRVIDVVKSISRNLENIQSTTNDTKEEVQGLRIRILDVDRKMVLDRLPAAADAGFDSYSEGSNPTCLENTRVDLLRKISEWANNPDGKTIFWLNGMAGTGKSTISRTVAQSFAASGHLGASFFFKRGEADRGSLSKFFTTIASQLVVREPAIAPQVKAAIDADPHIFGKAVSEQFDKLIMQPLSNMPQDTRRATTLVIIVDALDECDWDRNFDLIIPIFCRAKTLHSPRLRIFVTSRPELPIRNGFNDVKGTYEDLVLHQIPTPVIEHDIASFLEHELATIRTKYNGSVSHDRQLPPNWPGEMNVRNLVKMAIPLFIFAATVCRFIADRNCGNPDKQLKEVLEFQSEQASQLDATYQPVLNKLINGLAAKQRERVIDRFRHVVGSIIILASPLSTSALGKLLNVPKGTIDDQLDLLHPVLSIPSSDQSPVRLLHLSFRDFLVDPEKQGENPFWVDEKDTHEKMAINCLRVMDEHLHIDICQLVRPGTSRSSISAQDINSRIPLEVQYACLHWVYHMQQAGMVVDDNSKVYGFLLNHFLHWLEGLSLIGRASESLSIIKVLQLVLQPEGSKKLVDFLQDALRLIRTNLSTIDSRPLQIYSSILAFTSKNSTVRQVFKDQIPKWISLAPEPEDNWDQCQQILEGHSHGVWSVAFSPNDELVASASADKTVRLWRRDDGNCIQVLQHRKMVWSVAFSPDGELVASASEDKTVRLWDINDGKCVRVLQGHEKEVRSVAFSPDGKLLASASEDKIVRLWRRDNGMCIHILEGHEDRVNSIAFSPDSELVASASSDETIWLWCCDDGDECFRVHQGHKGWVTRVAFSPDGELVASASSDKTVRLWRRNNGKCIKVLEGHEEEVYWVAFSPDGELVVSVSQDEITRLWRRDDGECCVQEIRGISTFDLHFDPSNSCLLTDVGAIPIQNCVLSDGNASTLLAKRFDSVGISEDGCWVLWQESPLFWLPLPFRSSSCSAVYGSTVALGCDSGRVIIMAFRNPAF</sequence>
<dbReference type="SUPFAM" id="SSF50978">
    <property type="entry name" value="WD40 repeat-like"/>
    <property type="match status" value="1"/>
</dbReference>
<dbReference type="InterPro" id="IPR020472">
    <property type="entry name" value="WD40_PAC1"/>
</dbReference>
<dbReference type="PROSITE" id="PS50082">
    <property type="entry name" value="WD_REPEATS_2"/>
    <property type="match status" value="6"/>
</dbReference>
<dbReference type="Pfam" id="PF00400">
    <property type="entry name" value="WD40"/>
    <property type="match status" value="1"/>
</dbReference>
<dbReference type="SUPFAM" id="SSF53167">
    <property type="entry name" value="Purine and uridine phosphorylases"/>
    <property type="match status" value="1"/>
</dbReference>
<evidence type="ECO:0000256" key="4">
    <source>
        <dbReference type="ARBA" id="ARBA00038415"/>
    </source>
</evidence>
<evidence type="ECO:0000256" key="3">
    <source>
        <dbReference type="ARBA" id="ARBA00023054"/>
    </source>
</evidence>
<dbReference type="Gene3D" id="2.130.10.10">
    <property type="entry name" value="YVTN repeat-like/Quinoprotein amine dehydrogenase"/>
    <property type="match status" value="2"/>
</dbReference>
<evidence type="ECO:0000256" key="6">
    <source>
        <dbReference type="ARBA" id="ARBA00043913"/>
    </source>
</evidence>
<dbReference type="GO" id="GO:1990234">
    <property type="term" value="C:transferase complex"/>
    <property type="evidence" value="ECO:0007669"/>
    <property type="project" value="UniProtKB-ARBA"/>
</dbReference>
<dbReference type="InterPro" id="IPR056884">
    <property type="entry name" value="NPHP3-like_N"/>
</dbReference>
<feature type="repeat" description="WD" evidence="7">
    <location>
        <begin position="1050"/>
        <end position="1091"/>
    </location>
</feature>
<dbReference type="InterPro" id="IPR036322">
    <property type="entry name" value="WD40_repeat_dom_sf"/>
</dbReference>
<feature type="repeat" description="WD" evidence="7">
    <location>
        <begin position="1177"/>
        <end position="1208"/>
    </location>
</feature>
<dbReference type="GO" id="GO:0009116">
    <property type="term" value="P:nucleoside metabolic process"/>
    <property type="evidence" value="ECO:0007669"/>
    <property type="project" value="InterPro"/>
</dbReference>
<protein>
    <recommendedName>
        <fullName evidence="5">Mitochondrial division protein 1</fullName>
    </recommendedName>
</protein>
<feature type="domain" description="Nephrocystin 3-like N-terminal" evidence="9">
    <location>
        <begin position="404"/>
        <end position="564"/>
    </location>
</feature>
<dbReference type="InterPro" id="IPR027417">
    <property type="entry name" value="P-loop_NTPase"/>
</dbReference>
<proteinExistence type="inferred from homology"/>
<comment type="similarity">
    <text evidence="4">Belongs to the WD repeat MDV1/CAF4 family.</text>
</comment>